<dbReference type="InterPro" id="IPR050596">
    <property type="entry name" value="AspAT/PAT-like"/>
</dbReference>
<dbReference type="PROSITE" id="PS00105">
    <property type="entry name" value="AA_TRANSFER_CLASS_1"/>
    <property type="match status" value="1"/>
</dbReference>
<proteinExistence type="inferred from homology"/>
<dbReference type="GO" id="GO:0006520">
    <property type="term" value="P:amino acid metabolic process"/>
    <property type="evidence" value="ECO:0007669"/>
    <property type="project" value="InterPro"/>
</dbReference>
<dbReference type="AlphaFoldDB" id="A0A5A5TGB3"/>
<dbReference type="FunFam" id="3.40.640.10:FF:000033">
    <property type="entry name" value="Aspartate aminotransferase"/>
    <property type="match status" value="1"/>
</dbReference>
<comment type="cofactor">
    <cofactor evidence="1 6">
        <name>pyridoxal 5'-phosphate</name>
        <dbReference type="ChEBI" id="CHEBI:597326"/>
    </cofactor>
</comment>
<gene>
    <name evidence="8" type="ORF">KDI_36130</name>
</gene>
<dbReference type="SUPFAM" id="SSF53383">
    <property type="entry name" value="PLP-dependent transferases"/>
    <property type="match status" value="1"/>
</dbReference>
<dbReference type="InterPro" id="IPR004839">
    <property type="entry name" value="Aminotransferase_I/II_large"/>
</dbReference>
<evidence type="ECO:0000256" key="3">
    <source>
        <dbReference type="ARBA" id="ARBA00022576"/>
    </source>
</evidence>
<evidence type="ECO:0000256" key="2">
    <source>
        <dbReference type="ARBA" id="ARBA00007441"/>
    </source>
</evidence>
<evidence type="ECO:0000256" key="1">
    <source>
        <dbReference type="ARBA" id="ARBA00001933"/>
    </source>
</evidence>
<feature type="domain" description="Aminotransferase class I/classII large" evidence="7">
    <location>
        <begin position="42"/>
        <end position="390"/>
    </location>
</feature>
<keyword evidence="4 6" id="KW-0808">Transferase</keyword>
<sequence length="406" mass="45532">MGSISSEGTRENRREQAISLRARSTIVSPILEITSLAGEMNDVVSLGWGVPSFKTPTHIREAVRKALVDDDSLGTYSPLRGLYELREAIAARLESQEGVKIDPQQEIAVTVGAMEALFATLLAIVDPGDEIILPVPGFGPHASQVLLAGATPVYVNLDEENGWKLDAQQIERAMSPRTKAMIVTHPSNPTGGVFGEEELKAVAELALKYNFYLIMDETYRALIYDDQKLFNVFRIPEMREKVVSCYSFSKEYAMTGWRVGYVYAEKRLIQEILKVHDALVVSAPRISQIAALAALQGPQDCVQEFKEELAARRNLICQHLDRLPNLFAYHKPEGTFYIFPRLKLAVDSFQFALTLLKEAKVVIIPGNAFGPDGKDHVRLCFSTERWEITECFNRLERFIAHHHDLL</sequence>
<evidence type="ECO:0000256" key="6">
    <source>
        <dbReference type="RuleBase" id="RU000481"/>
    </source>
</evidence>
<dbReference type="GO" id="GO:0030170">
    <property type="term" value="F:pyridoxal phosphate binding"/>
    <property type="evidence" value="ECO:0007669"/>
    <property type="project" value="InterPro"/>
</dbReference>
<dbReference type="Gene3D" id="3.40.640.10">
    <property type="entry name" value="Type I PLP-dependent aspartate aminotransferase-like (Major domain)"/>
    <property type="match status" value="1"/>
</dbReference>
<organism evidence="8 9">
    <name type="scientific">Dictyobacter arantiisoli</name>
    <dbReference type="NCBI Taxonomy" id="2014874"/>
    <lineage>
        <taxon>Bacteria</taxon>
        <taxon>Bacillati</taxon>
        <taxon>Chloroflexota</taxon>
        <taxon>Ktedonobacteria</taxon>
        <taxon>Ktedonobacterales</taxon>
        <taxon>Dictyobacteraceae</taxon>
        <taxon>Dictyobacter</taxon>
    </lineage>
</organism>
<dbReference type="PANTHER" id="PTHR46383:SF1">
    <property type="entry name" value="ASPARTATE AMINOTRANSFERASE"/>
    <property type="match status" value="1"/>
</dbReference>
<comment type="caution">
    <text evidence="8">The sequence shown here is derived from an EMBL/GenBank/DDBJ whole genome shotgun (WGS) entry which is preliminary data.</text>
</comment>
<dbReference type="OrthoDB" id="9813612at2"/>
<keyword evidence="5" id="KW-0663">Pyridoxal phosphate</keyword>
<keyword evidence="3 6" id="KW-0032">Aminotransferase</keyword>
<dbReference type="Gene3D" id="3.90.1150.10">
    <property type="entry name" value="Aspartate Aminotransferase, domain 1"/>
    <property type="match status" value="1"/>
</dbReference>
<comment type="similarity">
    <text evidence="2 6">Belongs to the class-I pyridoxal-phosphate-dependent aminotransferase family.</text>
</comment>
<dbReference type="GO" id="GO:0008483">
    <property type="term" value="F:transaminase activity"/>
    <property type="evidence" value="ECO:0007669"/>
    <property type="project" value="UniProtKB-KW"/>
</dbReference>
<evidence type="ECO:0000256" key="5">
    <source>
        <dbReference type="ARBA" id="ARBA00022898"/>
    </source>
</evidence>
<keyword evidence="9" id="KW-1185">Reference proteome</keyword>
<accession>A0A5A5TGB3</accession>
<dbReference type="InterPro" id="IPR015422">
    <property type="entry name" value="PyrdxlP-dep_Trfase_small"/>
</dbReference>
<dbReference type="InterPro" id="IPR015424">
    <property type="entry name" value="PyrdxlP-dep_Trfase"/>
</dbReference>
<dbReference type="InterPro" id="IPR015421">
    <property type="entry name" value="PyrdxlP-dep_Trfase_major"/>
</dbReference>
<reference evidence="8 9" key="1">
    <citation type="submission" date="2019-01" db="EMBL/GenBank/DDBJ databases">
        <title>Draft genome sequence of Dictyobacter sp. Uno17.</title>
        <authorList>
            <person name="Wang C.M."/>
            <person name="Zheng Y."/>
            <person name="Sakai Y."/>
            <person name="Abe K."/>
            <person name="Yokota A."/>
            <person name="Yabe S."/>
        </authorList>
    </citation>
    <scope>NUCLEOTIDE SEQUENCE [LARGE SCALE GENOMIC DNA]</scope>
    <source>
        <strain evidence="8 9">Uno17</strain>
    </source>
</reference>
<evidence type="ECO:0000259" key="7">
    <source>
        <dbReference type="Pfam" id="PF00155"/>
    </source>
</evidence>
<dbReference type="CDD" id="cd00609">
    <property type="entry name" value="AAT_like"/>
    <property type="match status" value="1"/>
</dbReference>
<dbReference type="EC" id="2.6.1.-" evidence="6"/>
<dbReference type="PANTHER" id="PTHR46383">
    <property type="entry name" value="ASPARTATE AMINOTRANSFERASE"/>
    <property type="match status" value="1"/>
</dbReference>
<dbReference type="EMBL" id="BIXY01000058">
    <property type="protein sequence ID" value="GCF10049.1"/>
    <property type="molecule type" value="Genomic_DNA"/>
</dbReference>
<dbReference type="Pfam" id="PF00155">
    <property type="entry name" value="Aminotran_1_2"/>
    <property type="match status" value="1"/>
</dbReference>
<evidence type="ECO:0000313" key="9">
    <source>
        <dbReference type="Proteomes" id="UP000322530"/>
    </source>
</evidence>
<evidence type="ECO:0000256" key="4">
    <source>
        <dbReference type="ARBA" id="ARBA00022679"/>
    </source>
</evidence>
<evidence type="ECO:0000313" key="8">
    <source>
        <dbReference type="EMBL" id="GCF10049.1"/>
    </source>
</evidence>
<dbReference type="Proteomes" id="UP000322530">
    <property type="component" value="Unassembled WGS sequence"/>
</dbReference>
<name>A0A5A5TGB3_9CHLR</name>
<protein>
    <recommendedName>
        <fullName evidence="6">Aminotransferase</fullName>
        <ecNumber evidence="6">2.6.1.-</ecNumber>
    </recommendedName>
</protein>
<dbReference type="InterPro" id="IPR004838">
    <property type="entry name" value="NHTrfase_class1_PyrdxlP-BS"/>
</dbReference>